<keyword evidence="1 3" id="KW-0413">Isomerase</keyword>
<organism evidence="4 5">
    <name type="scientific">Pseudonocardia asaccharolytica DSM 44247 = NBRC 16224</name>
    <dbReference type="NCBI Taxonomy" id="1123024"/>
    <lineage>
        <taxon>Bacteria</taxon>
        <taxon>Bacillati</taxon>
        <taxon>Actinomycetota</taxon>
        <taxon>Actinomycetes</taxon>
        <taxon>Pseudonocardiales</taxon>
        <taxon>Pseudonocardiaceae</taxon>
        <taxon>Pseudonocardia</taxon>
    </lineage>
</organism>
<dbReference type="NCBIfam" id="TIGR00512">
    <property type="entry name" value="salvage_mtnA"/>
    <property type="match status" value="1"/>
</dbReference>
<feature type="binding site" evidence="3">
    <location>
        <position position="80"/>
    </location>
    <ligand>
        <name>substrate</name>
    </ligand>
</feature>
<feature type="binding site" evidence="3">
    <location>
        <begin position="237"/>
        <end position="238"/>
    </location>
    <ligand>
        <name>substrate</name>
    </ligand>
</feature>
<dbReference type="InterPro" id="IPR042529">
    <property type="entry name" value="IF_2B-like_C"/>
</dbReference>
<accession>A0A511D5Q6</accession>
<dbReference type="STRING" id="1123024.GCA_000423625_02004"/>
<gene>
    <name evidence="3 4" type="primary">mtnA</name>
    <name evidence="4" type="ORF">PA7_39560</name>
</gene>
<feature type="binding site" evidence="3">
    <location>
        <begin position="44"/>
        <end position="46"/>
    </location>
    <ligand>
        <name>substrate</name>
    </ligand>
</feature>
<feature type="site" description="Transition state stabilizer" evidence="3">
    <location>
        <position position="147"/>
    </location>
</feature>
<dbReference type="Pfam" id="PF01008">
    <property type="entry name" value="IF-2B"/>
    <property type="match status" value="1"/>
</dbReference>
<comment type="pathway">
    <text evidence="3">Amino-acid biosynthesis; L-methionine biosynthesis via salvage pathway; L-methionine from S-methyl-5-thio-alpha-D-ribose 1-phosphate: step 1/6.</text>
</comment>
<dbReference type="AlphaFoldDB" id="A0A511D5Q6"/>
<comment type="caution">
    <text evidence="4">The sequence shown here is derived from an EMBL/GenBank/DDBJ whole genome shotgun (WGS) entry which is preliminary data.</text>
</comment>
<dbReference type="InterPro" id="IPR005251">
    <property type="entry name" value="IF-M1Pi"/>
</dbReference>
<dbReference type="InterPro" id="IPR011559">
    <property type="entry name" value="Initiation_fac_2B_a/b/d"/>
</dbReference>
<dbReference type="Proteomes" id="UP000321328">
    <property type="component" value="Unassembled WGS sequence"/>
</dbReference>
<reference evidence="4 5" key="1">
    <citation type="submission" date="2019-07" db="EMBL/GenBank/DDBJ databases">
        <title>Whole genome shotgun sequence of Pseudonocardia asaccharolytica NBRC 16224.</title>
        <authorList>
            <person name="Hosoyama A."/>
            <person name="Uohara A."/>
            <person name="Ohji S."/>
            <person name="Ichikawa N."/>
        </authorList>
    </citation>
    <scope>NUCLEOTIDE SEQUENCE [LARGE SCALE GENOMIC DNA]</scope>
    <source>
        <strain evidence="4 5">NBRC 16224</strain>
    </source>
</reference>
<dbReference type="Gene3D" id="3.40.50.10470">
    <property type="entry name" value="Translation initiation factor eif-2b, domain 2"/>
    <property type="match status" value="1"/>
</dbReference>
<dbReference type="OrthoDB" id="9803436at2"/>
<comment type="catalytic activity">
    <reaction evidence="2 3">
        <text>5-(methylsulfanyl)-alpha-D-ribose 1-phosphate = 5-(methylsulfanyl)-D-ribulose 1-phosphate</text>
        <dbReference type="Rhea" id="RHEA:19989"/>
        <dbReference type="ChEBI" id="CHEBI:58533"/>
        <dbReference type="ChEBI" id="CHEBI:58548"/>
        <dbReference type="EC" id="5.3.1.23"/>
    </reaction>
</comment>
<evidence type="ECO:0000256" key="1">
    <source>
        <dbReference type="ARBA" id="ARBA00023235"/>
    </source>
</evidence>
<dbReference type="GO" id="GO:0019509">
    <property type="term" value="P:L-methionine salvage from methylthioadenosine"/>
    <property type="evidence" value="ECO:0007669"/>
    <property type="project" value="UniProtKB-UniRule"/>
</dbReference>
<protein>
    <recommendedName>
        <fullName evidence="3">Methylthioribose-1-phosphate isomerase</fullName>
        <shortName evidence="3">M1Pi</shortName>
        <shortName evidence="3">MTR-1-P isomerase</shortName>
        <ecNumber evidence="3">5.3.1.23</ecNumber>
    </recommendedName>
    <alternativeName>
        <fullName evidence="3">S-methyl-5-thioribose-1-phosphate isomerase</fullName>
    </alternativeName>
</protein>
<sequence>MRTIDWVSGHIRLIDQTALPGTVAYLDVHTVEELVDAIRRLAVRGAPALGVAGAMGVALAAANLPADRAREVIATLRAARPTAVNLALGVDTALAAFDRGGAAAALEAALTVRDDDIAACRAMARRGTALLDQLLPHRSRLTVLTICNTGALASVEHGTALGVIEKLHADGRLHRAVACETRPLLQGARLTAWELRQMGAPYDVIVDSAAAITILRGGIDAVLVGADRIAANGDTANKIGTLGLALAAARASVPFLVVAPETTVDLETAGGEAIEIEDRGSAEVCAFHGIRTTPDDATARNPAFDVTPADLITAIVTDQRVIDLSANEIPAEGPRPAQHAG</sequence>
<feature type="active site" description="Proton donor" evidence="3">
    <location>
        <position position="227"/>
    </location>
</feature>
<dbReference type="HAMAP" id="MF_01678">
    <property type="entry name" value="Salvage_MtnA"/>
    <property type="match status" value="1"/>
</dbReference>
<dbReference type="FunFam" id="3.40.50.10470:FF:000006">
    <property type="entry name" value="Methylthioribose-1-phosphate isomerase"/>
    <property type="match status" value="1"/>
</dbReference>
<dbReference type="PANTHER" id="PTHR43475:SF1">
    <property type="entry name" value="METHYLTHIORIBOSE-1-PHOSPHATE ISOMERASE"/>
    <property type="match status" value="1"/>
</dbReference>
<dbReference type="InterPro" id="IPR037171">
    <property type="entry name" value="NagB/RpiA_transferase-like"/>
</dbReference>
<dbReference type="InterPro" id="IPR027363">
    <property type="entry name" value="M1Pi_N"/>
</dbReference>
<evidence type="ECO:0000256" key="3">
    <source>
        <dbReference type="HAMAP-Rule" id="MF_01678"/>
    </source>
</evidence>
<dbReference type="EC" id="5.3.1.23" evidence="3"/>
<evidence type="ECO:0000256" key="2">
    <source>
        <dbReference type="ARBA" id="ARBA00052401"/>
    </source>
</evidence>
<name>A0A511D5Q6_9PSEU</name>
<comment type="similarity">
    <text evidence="3">Belongs to the EIF-2B alpha/beta/delta subunits family. MtnA subfamily.</text>
</comment>
<dbReference type="NCBIfam" id="NF004326">
    <property type="entry name" value="PRK05720.1"/>
    <property type="match status" value="1"/>
</dbReference>
<keyword evidence="3" id="KW-0486">Methionine biosynthesis</keyword>
<comment type="function">
    <text evidence="3">Catalyzes the interconversion of methylthioribose-1-phosphate (MTR-1-P) into methylthioribulose-1-phosphate (MTRu-1-P).</text>
</comment>
<dbReference type="Gene3D" id="1.20.120.420">
    <property type="entry name" value="translation initiation factor eif-2b, domain 1"/>
    <property type="match status" value="1"/>
</dbReference>
<dbReference type="RefSeq" id="WP_028929896.1">
    <property type="nucleotide sequence ID" value="NZ_AUII01000006.1"/>
</dbReference>
<dbReference type="NCBIfam" id="TIGR00524">
    <property type="entry name" value="eIF-2B_rel"/>
    <property type="match status" value="1"/>
</dbReference>
<keyword evidence="3" id="KW-0028">Amino-acid biosynthesis</keyword>
<dbReference type="UniPathway" id="UPA00904">
    <property type="reaction ID" value="UER00874"/>
</dbReference>
<dbReference type="EMBL" id="BJVI01000058">
    <property type="protein sequence ID" value="GEL20119.1"/>
    <property type="molecule type" value="Genomic_DNA"/>
</dbReference>
<evidence type="ECO:0000313" key="5">
    <source>
        <dbReference type="Proteomes" id="UP000321328"/>
    </source>
</evidence>
<keyword evidence="5" id="KW-1185">Reference proteome</keyword>
<feature type="binding site" evidence="3">
    <location>
        <position position="186"/>
    </location>
    <ligand>
        <name>substrate</name>
    </ligand>
</feature>
<dbReference type="SUPFAM" id="SSF100950">
    <property type="entry name" value="NagB/RpiA/CoA transferase-like"/>
    <property type="match status" value="1"/>
</dbReference>
<dbReference type="PANTHER" id="PTHR43475">
    <property type="entry name" value="METHYLTHIORIBOSE-1-PHOSPHATE ISOMERASE"/>
    <property type="match status" value="1"/>
</dbReference>
<dbReference type="InterPro" id="IPR000649">
    <property type="entry name" value="IF-2B-related"/>
</dbReference>
<dbReference type="FunFam" id="1.20.120.420:FF:000003">
    <property type="entry name" value="Methylthioribose-1-phosphate isomerase"/>
    <property type="match status" value="1"/>
</dbReference>
<proteinExistence type="inferred from homology"/>
<dbReference type="GO" id="GO:0046523">
    <property type="term" value="F:S-methyl-5-thioribose-1-phosphate isomerase activity"/>
    <property type="evidence" value="ECO:0007669"/>
    <property type="project" value="UniProtKB-UniRule"/>
</dbReference>
<evidence type="ECO:0000313" key="4">
    <source>
        <dbReference type="EMBL" id="GEL20119.1"/>
    </source>
</evidence>